<accession>A0A974CH26</accession>
<evidence type="ECO:0000313" key="1">
    <source>
        <dbReference type="EMBL" id="OCT73238.1"/>
    </source>
</evidence>
<dbReference type="EMBL" id="CM004478">
    <property type="protein sequence ID" value="OCT73238.1"/>
    <property type="molecule type" value="Genomic_DNA"/>
</dbReference>
<gene>
    <name evidence="1" type="ORF">XELAEV_18036218mg</name>
</gene>
<dbReference type="AlphaFoldDB" id="A0A974CH26"/>
<organism evidence="1 2">
    <name type="scientific">Xenopus laevis</name>
    <name type="common">African clawed frog</name>
    <dbReference type="NCBI Taxonomy" id="8355"/>
    <lineage>
        <taxon>Eukaryota</taxon>
        <taxon>Metazoa</taxon>
        <taxon>Chordata</taxon>
        <taxon>Craniata</taxon>
        <taxon>Vertebrata</taxon>
        <taxon>Euteleostomi</taxon>
        <taxon>Amphibia</taxon>
        <taxon>Batrachia</taxon>
        <taxon>Anura</taxon>
        <taxon>Pipoidea</taxon>
        <taxon>Pipidae</taxon>
        <taxon>Xenopodinae</taxon>
        <taxon>Xenopus</taxon>
        <taxon>Xenopus</taxon>
    </lineage>
</organism>
<evidence type="ECO:0000313" key="2">
    <source>
        <dbReference type="Proteomes" id="UP000694892"/>
    </source>
</evidence>
<proteinExistence type="predicted"/>
<protein>
    <submittedName>
        <fullName evidence="1">Uncharacterized protein</fullName>
    </submittedName>
</protein>
<name>A0A974CH26_XENLA</name>
<sequence length="148" mass="17245">MIFSMMQSFDELKNLNPENLEILTEYLKHQNEIKAKFENENKPFPTTKEESELAQTQLSNELETPLELVPKIDDYIEKAESHNSSLSVKSTLVNVFRGLVDWLTWLVKLAFKFIDWLINHGLPIAERLLSFLTNARGCIKQYQKLSQD</sequence>
<reference evidence="2" key="1">
    <citation type="journal article" date="2016" name="Nature">
        <title>Genome evolution in the allotetraploid frog Xenopus laevis.</title>
        <authorList>
            <person name="Session A.M."/>
            <person name="Uno Y."/>
            <person name="Kwon T."/>
            <person name="Chapman J.A."/>
            <person name="Toyoda A."/>
            <person name="Takahashi S."/>
            <person name="Fukui A."/>
            <person name="Hikosaka A."/>
            <person name="Suzuki A."/>
            <person name="Kondo M."/>
            <person name="van Heeringen S.J."/>
            <person name="Quigley I."/>
            <person name="Heinz S."/>
            <person name="Ogino H."/>
            <person name="Ochi H."/>
            <person name="Hellsten U."/>
            <person name="Lyons J.B."/>
            <person name="Simakov O."/>
            <person name="Putnam N."/>
            <person name="Stites J."/>
            <person name="Kuroki Y."/>
            <person name="Tanaka T."/>
            <person name="Michiue T."/>
            <person name="Watanabe M."/>
            <person name="Bogdanovic O."/>
            <person name="Lister R."/>
            <person name="Georgiou G."/>
            <person name="Paranjpe S.S."/>
            <person name="van Kruijsbergen I."/>
            <person name="Shu S."/>
            <person name="Carlson J."/>
            <person name="Kinoshita T."/>
            <person name="Ohta Y."/>
            <person name="Mawaribuchi S."/>
            <person name="Jenkins J."/>
            <person name="Grimwood J."/>
            <person name="Schmutz J."/>
            <person name="Mitros T."/>
            <person name="Mozaffari S.V."/>
            <person name="Suzuki Y."/>
            <person name="Haramoto Y."/>
            <person name="Yamamoto T.S."/>
            <person name="Takagi C."/>
            <person name="Heald R."/>
            <person name="Miller K."/>
            <person name="Haudenschild C."/>
            <person name="Kitzman J."/>
            <person name="Nakayama T."/>
            <person name="Izutsu Y."/>
            <person name="Robert J."/>
            <person name="Fortriede J."/>
            <person name="Burns K."/>
            <person name="Lotay V."/>
            <person name="Karimi K."/>
            <person name="Yasuoka Y."/>
            <person name="Dichmann D.S."/>
            <person name="Flajnik M.F."/>
            <person name="Houston D.W."/>
            <person name="Shendure J."/>
            <person name="DuPasquier L."/>
            <person name="Vize P.D."/>
            <person name="Zorn A.M."/>
            <person name="Ito M."/>
            <person name="Marcotte E.M."/>
            <person name="Wallingford J.B."/>
            <person name="Ito Y."/>
            <person name="Asashima M."/>
            <person name="Ueno N."/>
            <person name="Matsuda Y."/>
            <person name="Veenstra G.J."/>
            <person name="Fujiyama A."/>
            <person name="Harland R.M."/>
            <person name="Taira M."/>
            <person name="Rokhsar D.S."/>
        </authorList>
    </citation>
    <scope>NUCLEOTIDE SEQUENCE [LARGE SCALE GENOMIC DNA]</scope>
    <source>
        <strain evidence="2">J</strain>
    </source>
</reference>
<dbReference type="Proteomes" id="UP000694892">
    <property type="component" value="Chromosome 7L"/>
</dbReference>